<keyword evidence="1" id="KW-0547">Nucleotide-binding</keyword>
<protein>
    <submittedName>
        <fullName evidence="4">Uncharacterized protein</fullName>
    </submittedName>
</protein>
<dbReference type="GO" id="GO:0005524">
    <property type="term" value="F:ATP binding"/>
    <property type="evidence" value="ECO:0007669"/>
    <property type="project" value="UniProtKB-KW"/>
</dbReference>
<gene>
    <name evidence="4" type="ORF">N0F65_006406</name>
</gene>
<dbReference type="Pfam" id="PF08433">
    <property type="entry name" value="KTI12"/>
    <property type="match status" value="1"/>
</dbReference>
<comment type="similarity">
    <text evidence="3">Belongs to the KTI12 family.</text>
</comment>
<accession>A0AAV2YQZ3</accession>
<reference evidence="4" key="1">
    <citation type="submission" date="2022-11" db="EMBL/GenBank/DDBJ databases">
        <authorList>
            <person name="Morgan W.R."/>
            <person name="Tartar A."/>
        </authorList>
    </citation>
    <scope>NUCLEOTIDE SEQUENCE</scope>
    <source>
        <strain evidence="4">ARSEF 373</strain>
    </source>
</reference>
<organism evidence="4 5">
    <name type="scientific">Lagenidium giganteum</name>
    <dbReference type="NCBI Taxonomy" id="4803"/>
    <lineage>
        <taxon>Eukaryota</taxon>
        <taxon>Sar</taxon>
        <taxon>Stramenopiles</taxon>
        <taxon>Oomycota</taxon>
        <taxon>Peronosporomycetes</taxon>
        <taxon>Pythiales</taxon>
        <taxon>Pythiaceae</taxon>
    </lineage>
</organism>
<dbReference type="EMBL" id="DAKRPA010000191">
    <property type="protein sequence ID" value="DAZ95758.1"/>
    <property type="molecule type" value="Genomic_DNA"/>
</dbReference>
<dbReference type="Proteomes" id="UP001146120">
    <property type="component" value="Unassembled WGS sequence"/>
</dbReference>
<keyword evidence="5" id="KW-1185">Reference proteome</keyword>
<dbReference type="PANTHER" id="PTHR12435">
    <property type="match status" value="1"/>
</dbReference>
<reference evidence="4" key="2">
    <citation type="journal article" date="2023" name="Microbiol Resour">
        <title>Decontamination and Annotation of the Draft Genome Sequence of the Oomycete Lagenidium giganteum ARSEF 373.</title>
        <authorList>
            <person name="Morgan W.R."/>
            <person name="Tartar A."/>
        </authorList>
    </citation>
    <scope>NUCLEOTIDE SEQUENCE</scope>
    <source>
        <strain evidence="4">ARSEF 373</strain>
    </source>
</reference>
<evidence type="ECO:0000256" key="2">
    <source>
        <dbReference type="ARBA" id="ARBA00022840"/>
    </source>
</evidence>
<sequence>MPLVVVCGLPAAGKSTVAEALVEHLRTHVQEDVVYITEAAVNVDKVQGYKGKSVDGRVEKSTRSALRAAVEKAVNAKTIVVLDALNYIKGIRYELFCKAKTESTTYCLVYVDTPVELALERNAARSEQFDPELVKDLAARFEIPNQKNRWDSPLFHLTPESIAADGIPLDAITEAIRFGKAMKAGLATKAAVVAETSFVQELDQVTNAIVEELIARQRDGDVADGLKVPHATVPLHISRNMPTTEARRHRRQFIKIAQLRPSAVSAIGNLFVEYLNQQA</sequence>
<proteinExistence type="inferred from homology"/>
<dbReference type="SUPFAM" id="SSF52540">
    <property type="entry name" value="P-loop containing nucleoside triphosphate hydrolases"/>
    <property type="match status" value="1"/>
</dbReference>
<dbReference type="InterPro" id="IPR027417">
    <property type="entry name" value="P-loop_NTPase"/>
</dbReference>
<evidence type="ECO:0000256" key="1">
    <source>
        <dbReference type="ARBA" id="ARBA00022741"/>
    </source>
</evidence>
<evidence type="ECO:0000313" key="4">
    <source>
        <dbReference type="EMBL" id="DAZ95758.1"/>
    </source>
</evidence>
<name>A0AAV2YQZ3_9STRA</name>
<dbReference type="Gene3D" id="3.40.50.300">
    <property type="entry name" value="P-loop containing nucleotide triphosphate hydrolases"/>
    <property type="match status" value="1"/>
</dbReference>
<evidence type="ECO:0000313" key="5">
    <source>
        <dbReference type="Proteomes" id="UP001146120"/>
    </source>
</evidence>
<keyword evidence="2" id="KW-0067">ATP-binding</keyword>
<comment type="caution">
    <text evidence="4">The sequence shown here is derived from an EMBL/GenBank/DDBJ whole genome shotgun (WGS) entry which is preliminary data.</text>
</comment>
<evidence type="ECO:0000256" key="3">
    <source>
        <dbReference type="ARBA" id="ARBA00025768"/>
    </source>
</evidence>
<dbReference type="InterPro" id="IPR013641">
    <property type="entry name" value="KTI12/PSTK"/>
</dbReference>
<dbReference type="AlphaFoldDB" id="A0AAV2YQZ3"/>